<organism evidence="3 4">
    <name type="scientific">Microbacterium phage ValentiniPuff</name>
    <dbReference type="NCBI Taxonomy" id="2315705"/>
    <lineage>
        <taxon>Viruses</taxon>
        <taxon>Duplodnaviria</taxon>
        <taxon>Heunggongvirae</taxon>
        <taxon>Uroviricota</taxon>
        <taxon>Caudoviricetes</taxon>
        <taxon>Valentinivirus</taxon>
        <taxon>Valentinivirus valentinipuff</taxon>
    </lineage>
</organism>
<dbReference type="PANTHER" id="PTHR37813">
    <property type="entry name" value="FELS-2 PROPHAGE PROTEIN"/>
    <property type="match status" value="1"/>
</dbReference>
<sequence length="1008" mass="106558">MSTVLVVTADLQGDPSDLIRAFQQAEKASREFASQSDNDSKKASGAWDSMKSGAAKLAGALAVYFSAQVIKDFVSEAITQAGNLQQSVGAVDAVFKESSAQVHAWAKGAAEDVGLSTDAYNNYASLIGTQMKTAGFDIDEAASRTNKLIGVAADLSSMFGGTTADAVSSLSAAFRGEFDSVEKYGLALKEGDIQARLSAKGLGDLTGEAARNARAVELQAMIMEQSVDSIGNFAKESDTLQGQQQRLTAEFENAQAEIGTNFLPVMTSLAQMLRDILPPALQAVQDGFRIGGEVVQNVTGFFEDNMATIAPMAAVLGTVAAAWGIYAVVVNAATIATNVVSGATKVWTGVMAVFNAVMNANPIMLIITAIGLLVAAIIWVATQTTFFQDAWAAVSEWFIGVWTAISEFFTGLWEGIVAAVTGAWNSIVAFLTPVFEFIAAVIQTYIDIWVNIFLVMAAILVTIWNAIVAVVTTVWQAIVDFITPIVNAISAVITSVIGAIVAWWTGVWTQVSSFFNGVWQGMVDFFQPIINRISAVISAVVASIRAVWTSTWNTISSFFSSIWNNMVTAVSNAVNKVFEVVGKIKTNVMNVLNGVGTWLVETGKNLIQGFWNGIDSMWSWITSQIGGFFDGIVGWAKDTLGIASPSKVFKKLGEYTGEGFAIGLKGTTKQVISSADSMIKKLREAMSAKAISQRTGNSLISLVSKETARIRTAISQREAVLKKLKTAQDDYAKLVDERDKYADTVHNKVVDMGDVTKGGKSATSIIANLKAQVEKAKAFQTTIAELKKMGLDQTSLDQLMSQFMSTGSTVAADAIKAGGKDAVKEIVSLQKQLDSTGKTLGTTMAATMYQSGIDAAAGMVKGLQSQAAALAKAGAGIGNALVASVKKALKIKSPSRVMMDVAYDTSAGVVEGLDTTRKSIVDASANLVPVAPDPKALTSAWNPNAGMGTYGIPPWISGASAGQTTGGSPTEIKIDIKVEAGNEPDIDALIDRLVNRLRFELGGVVGIS</sequence>
<dbReference type="EMBL" id="MH825712">
    <property type="protein sequence ID" value="AYD87362.1"/>
    <property type="molecule type" value="Genomic_DNA"/>
</dbReference>
<dbReference type="PANTHER" id="PTHR37813:SF1">
    <property type="entry name" value="FELS-2 PROPHAGE PROTEIN"/>
    <property type="match status" value="1"/>
</dbReference>
<evidence type="ECO:0000313" key="4">
    <source>
        <dbReference type="Proteomes" id="UP000281993"/>
    </source>
</evidence>
<feature type="transmembrane region" description="Helical" evidence="2">
    <location>
        <begin position="397"/>
        <end position="420"/>
    </location>
</feature>
<reference evidence="3 4" key="1">
    <citation type="submission" date="2018-08" db="EMBL/GenBank/DDBJ databases">
        <authorList>
            <person name="Preder H."/>
            <person name="Servin-Meza L.A."/>
            <person name="Bonilla J.A."/>
            <person name="Klyczek K."/>
            <person name="Garlena R.A."/>
            <person name="Russell D.A."/>
            <person name="Pope W.H."/>
            <person name="Jacobs-Sera D."/>
            <person name="Hatfull G.F."/>
        </authorList>
    </citation>
    <scope>NUCLEOTIDE SEQUENCE [LARGE SCALE GENOMIC DNA]</scope>
</reference>
<gene>
    <name evidence="3" type="primary">67</name>
    <name evidence="3" type="ORF">SEA_VALENTINIPUFF_67</name>
</gene>
<keyword evidence="2" id="KW-0812">Transmembrane</keyword>
<feature type="transmembrane region" description="Helical" evidence="2">
    <location>
        <begin position="485"/>
        <end position="505"/>
    </location>
</feature>
<evidence type="ECO:0000256" key="2">
    <source>
        <dbReference type="SAM" id="Phobius"/>
    </source>
</evidence>
<dbReference type="Proteomes" id="UP000281993">
    <property type="component" value="Segment"/>
</dbReference>
<name>A0A386KPS3_9CAUD</name>
<accession>A0A386KPS3</accession>
<evidence type="ECO:0000313" key="3">
    <source>
        <dbReference type="EMBL" id="AYD87362.1"/>
    </source>
</evidence>
<dbReference type="Gene3D" id="1.20.120.20">
    <property type="entry name" value="Apolipoprotein"/>
    <property type="match status" value="1"/>
</dbReference>
<evidence type="ECO:0000256" key="1">
    <source>
        <dbReference type="SAM" id="Coils"/>
    </source>
</evidence>
<keyword evidence="4" id="KW-1185">Reference proteome</keyword>
<protein>
    <submittedName>
        <fullName evidence="3">Tape measure protein</fullName>
    </submittedName>
</protein>
<keyword evidence="2" id="KW-0472">Membrane</keyword>
<feature type="transmembrane region" description="Helical" evidence="2">
    <location>
        <begin position="363"/>
        <end position="382"/>
    </location>
</feature>
<feature type="transmembrane region" description="Helical" evidence="2">
    <location>
        <begin position="427"/>
        <end position="446"/>
    </location>
</feature>
<feature type="coiled-coil region" evidence="1">
    <location>
        <begin position="717"/>
        <end position="744"/>
    </location>
</feature>
<proteinExistence type="predicted"/>
<keyword evidence="2" id="KW-1133">Transmembrane helix</keyword>
<feature type="transmembrane region" description="Helical" evidence="2">
    <location>
        <begin position="309"/>
        <end position="329"/>
    </location>
</feature>
<feature type="transmembrane region" description="Helical" evidence="2">
    <location>
        <begin position="452"/>
        <end position="478"/>
    </location>
</feature>
<keyword evidence="1" id="KW-0175">Coiled coil</keyword>